<evidence type="ECO:0000313" key="1">
    <source>
        <dbReference type="EMBL" id="KAJ8125913.1"/>
    </source>
</evidence>
<dbReference type="EMBL" id="JAPUUL010002121">
    <property type="protein sequence ID" value="KAJ8125913.1"/>
    <property type="molecule type" value="Genomic_DNA"/>
</dbReference>
<evidence type="ECO:0000313" key="2">
    <source>
        <dbReference type="Proteomes" id="UP001153332"/>
    </source>
</evidence>
<gene>
    <name evidence="1" type="ORF">O1611_g7725</name>
</gene>
<protein>
    <submittedName>
        <fullName evidence="1">Uncharacterized protein</fullName>
    </submittedName>
</protein>
<organism evidence="1 2">
    <name type="scientific">Lasiodiplodia mahajangana</name>
    <dbReference type="NCBI Taxonomy" id="1108764"/>
    <lineage>
        <taxon>Eukaryota</taxon>
        <taxon>Fungi</taxon>
        <taxon>Dikarya</taxon>
        <taxon>Ascomycota</taxon>
        <taxon>Pezizomycotina</taxon>
        <taxon>Dothideomycetes</taxon>
        <taxon>Dothideomycetes incertae sedis</taxon>
        <taxon>Botryosphaeriales</taxon>
        <taxon>Botryosphaeriaceae</taxon>
        <taxon>Lasiodiplodia</taxon>
    </lineage>
</organism>
<name>A0ACC2JEF2_9PEZI</name>
<accession>A0ACC2JEF2</accession>
<dbReference type="Proteomes" id="UP001153332">
    <property type="component" value="Unassembled WGS sequence"/>
</dbReference>
<sequence length="380" mass="41578">MASSLGIWENSWGYIAATIFLAFLASLLVALRFWSRWISAQGIHSDDWLALATLFVQHGLGAIILVGFISYGLGFSTKSLETADAHAAKQLQKLTFIGTILYGTGSTSIRLSVIIFYFRIFATKIVRRGCYVLAGICLAWFVAIEALNLATCRPISFMWDKGRGGYCVKTPAGIIVLGAFNVVIDAATVVLPIREVIKLKLSREKKLIIFGVFLIGGIATLSSLARLVLLALYLNPETDGGTGATSAMLSATTGFEVYIAIIAACAPTLVPLYKKLRRRAARSDSPIPHRSGYTTKPPKKQAHTYAKGGTNTSFSRTALRESDDEERPFKRFDDVHVLVPAKERGELWTNITARPGSEGIQLKGIKGIRVQRDVTWNSEE</sequence>
<keyword evidence="2" id="KW-1185">Reference proteome</keyword>
<comment type="caution">
    <text evidence="1">The sequence shown here is derived from an EMBL/GenBank/DDBJ whole genome shotgun (WGS) entry which is preliminary data.</text>
</comment>
<reference evidence="1" key="1">
    <citation type="submission" date="2022-12" db="EMBL/GenBank/DDBJ databases">
        <title>Genome Sequence of Lasiodiplodia mahajangana.</title>
        <authorList>
            <person name="Buettner E."/>
        </authorList>
    </citation>
    <scope>NUCLEOTIDE SEQUENCE</scope>
    <source>
        <strain evidence="1">VT137</strain>
    </source>
</reference>
<proteinExistence type="predicted"/>